<evidence type="ECO:0000256" key="9">
    <source>
        <dbReference type="SAM" id="MobiDB-lite"/>
    </source>
</evidence>
<feature type="binding site" evidence="8">
    <location>
        <position position="122"/>
    </location>
    <ligand>
        <name>Mg(2+)</name>
        <dbReference type="ChEBI" id="CHEBI:18420"/>
        <label>1</label>
    </ligand>
</feature>
<evidence type="ECO:0000256" key="4">
    <source>
        <dbReference type="ARBA" id="ARBA00022741"/>
    </source>
</evidence>
<evidence type="ECO:0000313" key="13">
    <source>
        <dbReference type="EMBL" id="RMI13937.1"/>
    </source>
</evidence>
<dbReference type="SUPFAM" id="SSF56042">
    <property type="entry name" value="PurM C-terminal domain-like"/>
    <property type="match status" value="2"/>
</dbReference>
<dbReference type="InterPro" id="IPR010918">
    <property type="entry name" value="PurM-like_C_dom"/>
</dbReference>
<dbReference type="GO" id="GO:0005524">
    <property type="term" value="F:ATP binding"/>
    <property type="evidence" value="ECO:0007669"/>
    <property type="project" value="UniProtKB-UniRule"/>
</dbReference>
<comment type="catalytic activity">
    <reaction evidence="8">
        <text>N(2)-formyl-N(1)-(5-phospho-beta-D-ribosyl)glycinamide + L-glutamine + ATP + H2O = 2-formamido-N(1)-(5-O-phospho-beta-D-ribosyl)acetamidine + L-glutamate + ADP + phosphate + H(+)</text>
        <dbReference type="Rhea" id="RHEA:17129"/>
        <dbReference type="ChEBI" id="CHEBI:15377"/>
        <dbReference type="ChEBI" id="CHEBI:15378"/>
        <dbReference type="ChEBI" id="CHEBI:29985"/>
        <dbReference type="ChEBI" id="CHEBI:30616"/>
        <dbReference type="ChEBI" id="CHEBI:43474"/>
        <dbReference type="ChEBI" id="CHEBI:58359"/>
        <dbReference type="ChEBI" id="CHEBI:147286"/>
        <dbReference type="ChEBI" id="CHEBI:147287"/>
        <dbReference type="ChEBI" id="CHEBI:456216"/>
        <dbReference type="EC" id="6.3.5.3"/>
    </reaction>
</comment>
<comment type="caution">
    <text evidence="13">The sequence shown here is derived from an EMBL/GenBank/DDBJ whole genome shotgun (WGS) entry which is preliminary data.</text>
</comment>
<keyword evidence="7 8" id="KW-0460">Magnesium</keyword>
<feature type="binding site" evidence="8">
    <location>
        <position position="145"/>
    </location>
    <ligand>
        <name>substrate</name>
    </ligand>
</feature>
<name>A0A3M2JIQ5_9CELL</name>
<dbReference type="InterPro" id="IPR041609">
    <property type="entry name" value="PurL_linker"/>
</dbReference>
<comment type="subunit">
    <text evidence="8">Monomer. Part of the FGAM synthase complex composed of 1 PurL, 1 PurQ and 2 PurS subunits.</text>
</comment>
<feature type="binding site" evidence="8">
    <location>
        <position position="270"/>
    </location>
    <ligand>
        <name>substrate</name>
    </ligand>
</feature>
<protein>
    <recommendedName>
        <fullName evidence="8">Phosphoribosylformylglycinamidine synthase subunit PurL</fullName>
        <shortName evidence="8">FGAM synthase</shortName>
        <ecNumber evidence="8">6.3.5.3</ecNumber>
    </recommendedName>
    <alternativeName>
        <fullName evidence="8">Formylglycinamide ribonucleotide amidotransferase subunit II</fullName>
        <shortName evidence="8">FGAR amidotransferase II</shortName>
        <shortName evidence="8">FGAR-AT II</shortName>
    </alternativeName>
    <alternativeName>
        <fullName evidence="8">Glutamine amidotransferase PurL</fullName>
    </alternativeName>
    <alternativeName>
        <fullName evidence="8">Phosphoribosylformylglycinamidine synthase subunit II</fullName>
    </alternativeName>
</protein>
<feature type="domain" description="PurM-like C-terminal" evidence="11">
    <location>
        <begin position="617"/>
        <end position="756"/>
    </location>
</feature>
<evidence type="ECO:0000256" key="6">
    <source>
        <dbReference type="ARBA" id="ARBA00022840"/>
    </source>
</evidence>
<dbReference type="Pfam" id="PF00586">
    <property type="entry name" value="AIRS"/>
    <property type="match status" value="2"/>
</dbReference>
<dbReference type="CDD" id="cd02204">
    <property type="entry name" value="PurL_repeat2"/>
    <property type="match status" value="1"/>
</dbReference>
<evidence type="ECO:0000256" key="7">
    <source>
        <dbReference type="ARBA" id="ARBA00022842"/>
    </source>
</evidence>
<dbReference type="Proteomes" id="UP000269289">
    <property type="component" value="Unassembled WGS sequence"/>
</dbReference>
<dbReference type="FunFam" id="3.30.1330.10:FF:000004">
    <property type="entry name" value="Phosphoribosylformylglycinamidine synthase subunit PurL"/>
    <property type="match status" value="1"/>
</dbReference>
<dbReference type="EMBL" id="RFFI01000007">
    <property type="protein sequence ID" value="RMI13937.1"/>
    <property type="molecule type" value="Genomic_DNA"/>
</dbReference>
<evidence type="ECO:0000259" key="11">
    <source>
        <dbReference type="Pfam" id="PF02769"/>
    </source>
</evidence>
<dbReference type="Pfam" id="PF02769">
    <property type="entry name" value="AIRS_C"/>
    <property type="match status" value="2"/>
</dbReference>
<organism evidence="13 14">
    <name type="scientific">Cellulomonas triticagri</name>
    <dbReference type="NCBI Taxonomy" id="2483352"/>
    <lineage>
        <taxon>Bacteria</taxon>
        <taxon>Bacillati</taxon>
        <taxon>Actinomycetota</taxon>
        <taxon>Actinomycetes</taxon>
        <taxon>Micrococcales</taxon>
        <taxon>Cellulomonadaceae</taxon>
        <taxon>Cellulomonas</taxon>
    </lineage>
</organism>
<feature type="domain" description="Phosphoribosylformylglycinamidine synthase linker" evidence="12">
    <location>
        <begin position="38"/>
        <end position="77"/>
    </location>
</feature>
<keyword evidence="14" id="KW-1185">Reference proteome</keyword>
<dbReference type="InterPro" id="IPR010074">
    <property type="entry name" value="PRibForGlyAmidine_synth_PurL"/>
</dbReference>
<evidence type="ECO:0000256" key="3">
    <source>
        <dbReference type="ARBA" id="ARBA00022723"/>
    </source>
</evidence>
<dbReference type="Pfam" id="PF18072">
    <property type="entry name" value="FGAR-AT_linker"/>
    <property type="match status" value="1"/>
</dbReference>
<dbReference type="SUPFAM" id="SSF55326">
    <property type="entry name" value="PurM N-terminal domain-like"/>
    <property type="match status" value="2"/>
</dbReference>
<dbReference type="Gene3D" id="3.30.1330.10">
    <property type="entry name" value="PurM-like, N-terminal domain"/>
    <property type="match status" value="2"/>
</dbReference>
<feature type="binding site" evidence="8">
    <location>
        <position position="146"/>
    </location>
    <ligand>
        <name>Mg(2+)</name>
        <dbReference type="ChEBI" id="CHEBI:18420"/>
        <label>2</label>
    </ligand>
</feature>
<feature type="binding site" evidence="8">
    <location>
        <position position="76"/>
    </location>
    <ligand>
        <name>ATP</name>
        <dbReference type="ChEBI" id="CHEBI:30616"/>
    </ligand>
</feature>
<dbReference type="GO" id="GO:0006189">
    <property type="term" value="P:'de novo' IMP biosynthetic process"/>
    <property type="evidence" value="ECO:0007669"/>
    <property type="project" value="UniProtKB-UniRule"/>
</dbReference>
<dbReference type="RefSeq" id="WP_122147833.1">
    <property type="nucleotide sequence ID" value="NZ_RFFI01000007.1"/>
</dbReference>
<feature type="compositionally biased region" description="Polar residues" evidence="9">
    <location>
        <begin position="1"/>
        <end position="11"/>
    </location>
</feature>
<dbReference type="GO" id="GO:0005737">
    <property type="term" value="C:cytoplasm"/>
    <property type="evidence" value="ECO:0007669"/>
    <property type="project" value="UniProtKB-SubCell"/>
</dbReference>
<feature type="binding site" evidence="8">
    <location>
        <position position="574"/>
    </location>
    <ligand>
        <name>Mg(2+)</name>
        <dbReference type="ChEBI" id="CHEBI:18420"/>
        <label>1</label>
    </ligand>
</feature>
<dbReference type="EC" id="6.3.5.3" evidence="8"/>
<dbReference type="Gene3D" id="3.90.650.10">
    <property type="entry name" value="PurM-like C-terminal domain"/>
    <property type="match status" value="2"/>
</dbReference>
<keyword evidence="6 8" id="KW-0067">ATP-binding</keyword>
<dbReference type="PANTHER" id="PTHR43555">
    <property type="entry name" value="PHOSPHORIBOSYLFORMYLGLYCINAMIDINE SYNTHASE SUBUNIT PURL"/>
    <property type="match status" value="1"/>
</dbReference>
<dbReference type="PIRSF" id="PIRSF001587">
    <property type="entry name" value="FGAM_synthase_II"/>
    <property type="match status" value="1"/>
</dbReference>
<dbReference type="NCBIfam" id="TIGR01736">
    <property type="entry name" value="FGAM_synth_II"/>
    <property type="match status" value="1"/>
</dbReference>
<dbReference type="GO" id="GO:0000287">
    <property type="term" value="F:magnesium ion binding"/>
    <property type="evidence" value="ECO:0007669"/>
    <property type="project" value="UniProtKB-UniRule"/>
</dbReference>
<evidence type="ECO:0000259" key="10">
    <source>
        <dbReference type="Pfam" id="PF00586"/>
    </source>
</evidence>
<dbReference type="PANTHER" id="PTHR43555:SF1">
    <property type="entry name" value="PHOSPHORIBOSYLFORMYLGLYCINAMIDINE SYNTHASE SUBUNIT PURL"/>
    <property type="match status" value="1"/>
</dbReference>
<keyword evidence="4 8" id="KW-0547">Nucleotide-binding</keyword>
<comment type="pathway">
    <text evidence="8">Purine metabolism; IMP biosynthesis via de novo pathway; 5-amino-1-(5-phospho-D-ribosyl)imidazole from N(2)-formyl-N(1)-(5-phospho-D-ribosyl)glycinamide: step 1/2.</text>
</comment>
<dbReference type="UniPathway" id="UPA00074">
    <property type="reaction ID" value="UER00128"/>
</dbReference>
<comment type="caution">
    <text evidence="8">Lacks conserved residue(s) required for the propagation of feature annotation.</text>
</comment>
<feature type="binding site" evidence="8">
    <location>
        <begin position="342"/>
        <end position="344"/>
    </location>
    <ligand>
        <name>substrate</name>
    </ligand>
</feature>
<keyword evidence="3 8" id="KW-0479">Metal-binding</keyword>
<dbReference type="OrthoDB" id="9804441at2"/>
<feature type="binding site" evidence="8">
    <location>
        <position position="298"/>
    </location>
    <ligand>
        <name>Mg(2+)</name>
        <dbReference type="ChEBI" id="CHEBI:18420"/>
        <label>2</label>
    </ligand>
</feature>
<dbReference type="InterPro" id="IPR036921">
    <property type="entry name" value="PurM-like_N_sf"/>
</dbReference>
<evidence type="ECO:0000256" key="8">
    <source>
        <dbReference type="HAMAP-Rule" id="MF_00420"/>
    </source>
</evidence>
<keyword evidence="5 8" id="KW-0658">Purine biosynthesis</keyword>
<dbReference type="InterPro" id="IPR016188">
    <property type="entry name" value="PurM-like_N"/>
</dbReference>
<sequence>MTSATTASQQPADHPTAGHVSDTVDAAAATPDQEQPFAELGLKPDEYQRIRDILGRRPTAAELAMYSVMWSEHCSYKSSKNHLRKFGERVTPEMTEHLLVGIGENAGVVDIGDGWAVTFKVESHNHPSYVEPYQGAATGVGGIVRDIISMGARPVAVMDQLRFGAVDHPDTARVVHGVVSGVGGYGNSLGLPNIGGELVFDASYQGNPLVNALCLGVLRHEDIHLANASGVGNKVVLFGARTGGDGIGGASILASETFDDTKPSKRPSVQVGDPFMEKVLIECCLELYAARVVEGIQDLGAAGISCATSELASNGDGGMHVDLENVLLRDPTLTAGEILMSESQERMMAVVTPEKLDEFLAITSRWDVETAVIGEVTGTGRLTIDHHGQRIVDVDPKTVAHEGPVYDRPYSRPEWQDGLVADSVSTPEGATRYARPASGAELRETVLRLVASPNLASKSWVTDQYDRFVQGNTALAQPDDAGVVRVDESTNLGVALATDANGRYAKLDPYTGAQLALAEAYRNVAASGARPLAVTDCLNFGSPEDPASMWQLVQAIEGLADACATLTVPVTGGNVSLYNGTGEPGKIDSAIHPTPVVGVLGVIDDVTAATPSGWTTAGQTVYLLGTTRGELDGSAWADVVHDHLGGVPPQVDLEAERRLATVLVRASRDDLVDAAHDLSEGGLAQALVEASLRYGVGVQVDLDGLVARDGVTPFEALLSESTARAVVAVPRSEEVRFEDLCTAQGVPALKIGVTAETCTPGAGAPTDQLPEDHVHAPAVEVRGLFTLPLAEAREASERTLPHYFG</sequence>
<comment type="function">
    <text evidence="8">Part of the phosphoribosylformylglycinamidine synthase complex involved in the purines biosynthetic pathway. Catalyzes the ATP-dependent conversion of formylglycinamide ribonucleotide (FGAR) and glutamine to yield formylglycinamidine ribonucleotide (FGAM) and glutamate. The FGAM synthase complex is composed of three subunits. PurQ produces an ammonia molecule by converting glutamine to glutamate. PurL transfers the ammonia molecule to FGAR to form FGAM in an ATP-dependent manner. PurS interacts with PurQ and PurL and is thought to assist in the transfer of the ammonia molecule from PurQ to PurL.</text>
</comment>
<feature type="region of interest" description="Disordered" evidence="9">
    <location>
        <begin position="1"/>
        <end position="22"/>
    </location>
</feature>
<reference evidence="13 14" key="1">
    <citation type="submission" date="2018-10" db="EMBL/GenBank/DDBJ databases">
        <title>Isolation, diversity and antifungal activity of actinobacteria from wheat.</title>
        <authorList>
            <person name="Han C."/>
        </authorList>
    </citation>
    <scope>NUCLEOTIDE SEQUENCE [LARGE SCALE GENOMIC DNA]</scope>
    <source>
        <strain evidence="13 14">NEAU-YY56</strain>
    </source>
</reference>
<evidence type="ECO:0000256" key="2">
    <source>
        <dbReference type="ARBA" id="ARBA00022598"/>
    </source>
</evidence>
<evidence type="ECO:0000256" key="1">
    <source>
        <dbReference type="ARBA" id="ARBA00022490"/>
    </source>
</evidence>
<dbReference type="CDD" id="cd02203">
    <property type="entry name" value="PurL_repeat1"/>
    <property type="match status" value="1"/>
</dbReference>
<feature type="binding site" evidence="8">
    <location>
        <begin position="123"/>
        <end position="126"/>
    </location>
    <ligand>
        <name>substrate</name>
    </ligand>
</feature>
<comment type="similarity">
    <text evidence="8">Belongs to the FGAMS family.</text>
</comment>
<feature type="binding site" evidence="8">
    <location>
        <position position="536"/>
    </location>
    <ligand>
        <name>ATP</name>
        <dbReference type="ChEBI" id="CHEBI:30616"/>
    </ligand>
</feature>
<feature type="domain" description="PurM-like C-terminal" evidence="11">
    <location>
        <begin position="231"/>
        <end position="385"/>
    </location>
</feature>
<dbReference type="NCBIfam" id="NF002290">
    <property type="entry name" value="PRK01213.1"/>
    <property type="match status" value="1"/>
</dbReference>
<proteinExistence type="inferred from homology"/>
<evidence type="ECO:0000256" key="5">
    <source>
        <dbReference type="ARBA" id="ARBA00022755"/>
    </source>
</evidence>
<comment type="subcellular location">
    <subcellularLocation>
        <location evidence="8">Cytoplasm</location>
    </subcellularLocation>
</comment>
<dbReference type="GO" id="GO:0004642">
    <property type="term" value="F:phosphoribosylformylglycinamidine synthase activity"/>
    <property type="evidence" value="ECO:0007669"/>
    <property type="project" value="UniProtKB-UniRule"/>
</dbReference>
<feature type="active site" evidence="8">
    <location>
        <position position="73"/>
    </location>
</feature>
<gene>
    <name evidence="8 13" type="primary">purL</name>
    <name evidence="13" type="ORF">EBM89_02235</name>
</gene>
<dbReference type="AlphaFoldDB" id="A0A3M2JIQ5"/>
<feature type="domain" description="PurM-like N-terminal" evidence="10">
    <location>
        <begin position="479"/>
        <end position="602"/>
    </location>
</feature>
<evidence type="ECO:0000313" key="14">
    <source>
        <dbReference type="Proteomes" id="UP000269289"/>
    </source>
</evidence>
<accession>A0A3M2JIQ5</accession>
<feature type="active site" description="Proton acceptor" evidence="8">
    <location>
        <position position="124"/>
    </location>
</feature>
<keyword evidence="2 8" id="KW-0436">Ligase</keyword>
<dbReference type="InterPro" id="IPR036676">
    <property type="entry name" value="PurM-like_C_sf"/>
</dbReference>
<keyword evidence="1 8" id="KW-0963">Cytoplasm</keyword>
<feature type="binding site" evidence="8">
    <location>
        <position position="576"/>
    </location>
    <ligand>
        <name>substrate</name>
    </ligand>
</feature>
<evidence type="ECO:0000259" key="12">
    <source>
        <dbReference type="Pfam" id="PF18072"/>
    </source>
</evidence>
<feature type="binding site" evidence="8">
    <location>
        <position position="573"/>
    </location>
    <ligand>
        <name>ATP</name>
        <dbReference type="ChEBI" id="CHEBI:30616"/>
    </ligand>
</feature>
<feature type="domain" description="PurM-like N-terminal" evidence="10">
    <location>
        <begin position="103"/>
        <end position="217"/>
    </location>
</feature>
<dbReference type="HAMAP" id="MF_00420">
    <property type="entry name" value="PurL_2"/>
    <property type="match status" value="1"/>
</dbReference>
<feature type="binding site" evidence="8">
    <location>
        <position position="120"/>
    </location>
    <ligand>
        <name>ATP</name>
        <dbReference type="ChEBI" id="CHEBI:30616"/>
    </ligand>
</feature>